<sequence length="142" mass="16133">SLLLRIVEVSTSSSDRQAKVVASELLHAICLVMLGNAAKGPARRKGQEHQSVHYEKIYRRLFPAILRLATDMELVTRQLFSVFVKQLIHWFTSNTQKENPDTMALLDSILDGLVDAENGSLRYYCDLLEKFVVMAMTVTRSY</sequence>
<reference evidence="2 3" key="1">
    <citation type="journal article" date="2021" name="Nat. Plants">
        <title>The Taxus genome provides insights into paclitaxel biosynthesis.</title>
        <authorList>
            <person name="Xiong X."/>
            <person name="Gou J."/>
            <person name="Liao Q."/>
            <person name="Li Y."/>
            <person name="Zhou Q."/>
            <person name="Bi G."/>
            <person name="Li C."/>
            <person name="Du R."/>
            <person name="Wang X."/>
            <person name="Sun T."/>
            <person name="Guo L."/>
            <person name="Liang H."/>
            <person name="Lu P."/>
            <person name="Wu Y."/>
            <person name="Zhang Z."/>
            <person name="Ro D.K."/>
            <person name="Shang Y."/>
            <person name="Huang S."/>
            <person name="Yan J."/>
        </authorList>
    </citation>
    <scope>NUCLEOTIDE SEQUENCE [LARGE SCALE GENOMIC DNA]</scope>
    <source>
        <strain evidence="2">Ta-2019</strain>
    </source>
</reference>
<evidence type="ECO:0000313" key="2">
    <source>
        <dbReference type="EMBL" id="KAH9308158.1"/>
    </source>
</evidence>
<dbReference type="Proteomes" id="UP000824469">
    <property type="component" value="Unassembled WGS sequence"/>
</dbReference>
<protein>
    <recommendedName>
        <fullName evidence="1">DNA-dependent protein kinase catalytic subunit CC1/2 domain-containing protein</fullName>
    </recommendedName>
</protein>
<organism evidence="2 3">
    <name type="scientific">Taxus chinensis</name>
    <name type="common">Chinese yew</name>
    <name type="synonym">Taxus wallichiana var. chinensis</name>
    <dbReference type="NCBI Taxonomy" id="29808"/>
    <lineage>
        <taxon>Eukaryota</taxon>
        <taxon>Viridiplantae</taxon>
        <taxon>Streptophyta</taxon>
        <taxon>Embryophyta</taxon>
        <taxon>Tracheophyta</taxon>
        <taxon>Spermatophyta</taxon>
        <taxon>Pinopsida</taxon>
        <taxon>Pinidae</taxon>
        <taxon>Conifers II</taxon>
        <taxon>Cupressales</taxon>
        <taxon>Taxaceae</taxon>
        <taxon>Taxus</taxon>
    </lineage>
</organism>
<comment type="caution">
    <text evidence="2">The sequence shown here is derived from an EMBL/GenBank/DDBJ whole genome shotgun (WGS) entry which is preliminary data.</text>
</comment>
<dbReference type="Pfam" id="PF20502">
    <property type="entry name" value="DNAPKcs_CC1-2"/>
    <property type="match status" value="1"/>
</dbReference>
<name>A0AA38FSY7_TAXCH</name>
<dbReference type="EMBL" id="JAHRHJ020000007">
    <property type="protein sequence ID" value="KAH9308158.1"/>
    <property type="molecule type" value="Genomic_DNA"/>
</dbReference>
<proteinExistence type="predicted"/>
<accession>A0AA38FSY7</accession>
<evidence type="ECO:0000259" key="1">
    <source>
        <dbReference type="Pfam" id="PF20502"/>
    </source>
</evidence>
<dbReference type="AlphaFoldDB" id="A0AA38FSY7"/>
<feature type="domain" description="DNA-dependent protein kinase catalytic subunit CC1/2" evidence="1">
    <location>
        <begin position="55"/>
        <end position="132"/>
    </location>
</feature>
<gene>
    <name evidence="2" type="ORF">KI387_036069</name>
</gene>
<keyword evidence="3" id="KW-1185">Reference proteome</keyword>
<feature type="non-terminal residue" evidence="2">
    <location>
        <position position="1"/>
    </location>
</feature>
<dbReference type="InterPro" id="IPR046803">
    <property type="entry name" value="DNAPKcs_CC1-2"/>
</dbReference>
<evidence type="ECO:0000313" key="3">
    <source>
        <dbReference type="Proteomes" id="UP000824469"/>
    </source>
</evidence>